<proteinExistence type="predicted"/>
<evidence type="ECO:0000313" key="7">
    <source>
        <dbReference type="Proteomes" id="UP000287237"/>
    </source>
</evidence>
<reference evidence="6 7" key="2">
    <citation type="journal article" date="2019" name="Appl. Environ. Microbiol.">
        <title>Population genetics and characterization of Campylobacter jejuni isolates in western jackdaws and game birds in Finland.</title>
        <authorList>
            <person name="Kovanen S."/>
            <person name="Rossi M."/>
            <person name="Pohja-Mykra M."/>
            <person name="Nieminen T."/>
            <person name="Raunio-Saarnisto M."/>
            <person name="Sauvala M."/>
            <person name="Fredriksson-Ahomaa M."/>
            <person name="Hanninen M.L."/>
            <person name="Kivisto R."/>
        </authorList>
    </citation>
    <scope>NUCLEOTIDE SEQUENCE [LARGE SCALE GENOMIC DNA]</scope>
    <source>
        <strain evidence="6 7">CB296</strain>
    </source>
</reference>
<dbReference type="Proteomes" id="UP000865560">
    <property type="component" value="Unassembled WGS sequence"/>
</dbReference>
<evidence type="ECO:0000313" key="2">
    <source>
        <dbReference type="EMBL" id="EAK3958312.1"/>
    </source>
</evidence>
<evidence type="ECO:0000313" key="5">
    <source>
        <dbReference type="EMBL" id="OEV47871.1"/>
    </source>
</evidence>
<reference evidence="5 12" key="1">
    <citation type="submission" date="2016-09" db="EMBL/GenBank/DDBJ databases">
        <title>Campylobacter from American crows.</title>
        <authorList>
            <person name="Weis A.M."/>
            <person name="Weimer B.C."/>
            <person name="Townsend A.K."/>
            <person name="Taff C."/>
        </authorList>
    </citation>
    <scope>NUCLEOTIDE SEQUENCE [LARGE SCALE GENOMIC DNA]</scope>
    <source>
        <strain evidence="5 12">BCW_3791</strain>
    </source>
</reference>
<protein>
    <submittedName>
        <fullName evidence="6">Uncharacterized protein</fullName>
    </submittedName>
</protein>
<evidence type="ECO:0000313" key="12">
    <source>
        <dbReference type="Proteomes" id="UP000865560"/>
    </source>
</evidence>
<comment type="caution">
    <text evidence="6">The sequence shown here is derived from an EMBL/GenBank/DDBJ whole genome shotgun (WGS) entry which is preliminary data.</text>
</comment>
<evidence type="ECO:0000313" key="6">
    <source>
        <dbReference type="EMBL" id="RTJ96988.1"/>
    </source>
</evidence>
<evidence type="ECO:0000313" key="1">
    <source>
        <dbReference type="EMBL" id="EAJ9719074.1"/>
    </source>
</evidence>
<evidence type="ECO:0000313" key="9">
    <source>
        <dbReference type="Proteomes" id="UP000410873"/>
    </source>
</evidence>
<evidence type="ECO:0000313" key="10">
    <source>
        <dbReference type="Proteomes" id="UP000421425"/>
    </source>
</evidence>
<evidence type="ECO:0000313" key="11">
    <source>
        <dbReference type="Proteomes" id="UP000482054"/>
    </source>
</evidence>
<evidence type="ECO:0000313" key="4">
    <source>
        <dbReference type="EMBL" id="EDJ6168811.1"/>
    </source>
</evidence>
<evidence type="ECO:0000313" key="8">
    <source>
        <dbReference type="Proteomes" id="UP000349590"/>
    </source>
</evidence>
<organism evidence="6 7">
    <name type="scientific">Campylobacter jejuni</name>
    <dbReference type="NCBI Taxonomy" id="197"/>
    <lineage>
        <taxon>Bacteria</taxon>
        <taxon>Pseudomonadati</taxon>
        <taxon>Campylobacterota</taxon>
        <taxon>Epsilonproteobacteria</taxon>
        <taxon>Campylobacterales</taxon>
        <taxon>Campylobacteraceae</taxon>
        <taxon>Campylobacter</taxon>
    </lineage>
</organism>
<dbReference type="EMBL" id="AACCII010000007">
    <property type="protein sequence ID" value="EAJ9719074.1"/>
    <property type="molecule type" value="Genomic_DNA"/>
</dbReference>
<dbReference type="Proteomes" id="UP000482054">
    <property type="component" value="Unassembled WGS sequence"/>
</dbReference>
<dbReference type="EMBL" id="AAMOXJ010000005">
    <property type="protein sequence ID" value="EDJ6168811.1"/>
    <property type="molecule type" value="Genomic_DNA"/>
</dbReference>
<dbReference type="EMBL" id="MJVJ01000077">
    <property type="protein sequence ID" value="OEV47871.1"/>
    <property type="molecule type" value="Genomic_DNA"/>
</dbReference>
<dbReference type="Proteomes" id="UP000349590">
    <property type="component" value="Unassembled WGS sequence"/>
</dbReference>
<dbReference type="Proteomes" id="UP000410873">
    <property type="component" value="Unassembled WGS sequence"/>
</dbReference>
<sequence length="74" mass="8541">MKVNFIFKGTIKCSKCNLEFVPNSKFFKGLDEIIGDVKSVSLDGFCPECDNKLKTSFKVEKITREFNKTYTMRC</sequence>
<dbReference type="Proteomes" id="UP000287237">
    <property type="component" value="Unassembled WGS sequence"/>
</dbReference>
<dbReference type="Proteomes" id="UP000421425">
    <property type="component" value="Unassembled WGS sequence"/>
</dbReference>
<dbReference type="AlphaFoldDB" id="A0A1E7NLZ1"/>
<gene>
    <name evidence="5" type="ORF">AJY60_05050</name>
    <name evidence="2" type="ORF">C1418_00415</name>
    <name evidence="6" type="ORF">C3H42_01990</name>
    <name evidence="1" type="ORF">E8P16_06410</name>
    <name evidence="3" type="ORF">F8Y55_08820</name>
    <name evidence="4" type="ORF">GFF90_04275</name>
</gene>
<dbReference type="EMBL" id="PRCK01000001">
    <property type="protein sequence ID" value="RTJ96988.1"/>
    <property type="molecule type" value="Genomic_DNA"/>
</dbReference>
<evidence type="ECO:0000313" key="3">
    <source>
        <dbReference type="EMBL" id="ECZ5738708.1"/>
    </source>
</evidence>
<reference evidence="10 11" key="3">
    <citation type="submission" date="2019-10" db="EMBL/GenBank/DDBJ databases">
        <authorList>
            <consortium name="PulseNet: The National Subtyping Network for Foodborne Disease Surveillance"/>
            <person name="Tarr C.L."/>
            <person name="Trees E."/>
            <person name="Katz L.S."/>
            <person name="Carleton-Romer H.A."/>
            <person name="Stroika S."/>
            <person name="Kucerova Z."/>
            <person name="Roache K.F."/>
            <person name="Sabol A.L."/>
            <person name="Besser J."/>
            <person name="Gerner-Smidt P."/>
        </authorList>
    </citation>
    <scope>NUCLEOTIDE SEQUENCE [LARGE SCALE GENOMIC DNA]</scope>
    <source>
        <strain evidence="2 9">PNUSAC003589</strain>
        <strain evidence="1 8">PNUSAC009041</strain>
        <strain evidence="3 10">PNUSAC012091</strain>
        <strain evidence="4 11">PNUSAC012955</strain>
    </source>
</reference>
<name>A0A1E7NLZ1_CAMJU</name>
<dbReference type="RefSeq" id="WP_002787300.1">
    <property type="nucleotide sequence ID" value="NZ_AP028374.1"/>
</dbReference>
<accession>A0A1E7NLZ1</accession>
<dbReference type="EMBL" id="AACFWJ010000001">
    <property type="protein sequence ID" value="EAK3958312.1"/>
    <property type="molecule type" value="Genomic_DNA"/>
</dbReference>
<dbReference type="EMBL" id="AALHBX010000019">
    <property type="protein sequence ID" value="ECZ5738708.1"/>
    <property type="molecule type" value="Genomic_DNA"/>
</dbReference>